<dbReference type="PhylomeDB" id="E9HTY2"/>
<name>E9HTY2_DAPPU</name>
<dbReference type="EMBL" id="GL732790">
    <property type="protein sequence ID" value="EFX64795.1"/>
    <property type="molecule type" value="Genomic_DNA"/>
</dbReference>
<gene>
    <name evidence="3" type="ORF">DAPPUDRAFT_265755</name>
</gene>
<feature type="region of interest" description="Disordered" evidence="1">
    <location>
        <begin position="297"/>
        <end position="448"/>
    </location>
</feature>
<dbReference type="HOGENOM" id="CLU_307008_0_0_1"/>
<evidence type="ECO:0000313" key="4">
    <source>
        <dbReference type="Proteomes" id="UP000000305"/>
    </source>
</evidence>
<dbReference type="PANTHER" id="PTHR16021">
    <property type="entry name" value="MANSC DOMAIN CONTAINING PROTEIN 1"/>
    <property type="match status" value="1"/>
</dbReference>
<feature type="compositionally biased region" description="Low complexity" evidence="1">
    <location>
        <begin position="489"/>
        <end position="499"/>
    </location>
</feature>
<keyword evidence="2" id="KW-0472">Membrane</keyword>
<feature type="region of interest" description="Disordered" evidence="1">
    <location>
        <begin position="471"/>
        <end position="562"/>
    </location>
</feature>
<evidence type="ECO:0000256" key="2">
    <source>
        <dbReference type="SAM" id="Phobius"/>
    </source>
</evidence>
<proteinExistence type="predicted"/>
<sequence>MSHWIYDQQTNQIICEENHLCLTAIELINKIEMSLILTACSQGQEILTAQQWVFEQINVNPDIIENFPDTTLDEMETFRLEQRRAVTTTINSPIFGGLLKVNQGQGNIVWDLINWGLWQTGEDKNKKCMTYHGLGNPLTLETCDQNWVRCQESLRKYITSNDPLVQTQTSVANCSNAATTGQALEYASDFTIRPFNTNNCIKANSTMLTLEHCADTSSIWGTFDHTGQFMASDRTGLETPGTNRKCLTTRNGRLGLGHCHDRIRRQHFSFEYKNPHQTKTLSAAAIIAWHTEQKLNDKPLDKLPPIIRRDTEDKVQTNKIPTDQTIRQSNASNINQSPSPAAKPISVNTTAKATTGTTSVKPPTTNTTTTTPKTTTTTTPKPTTTTPKPTTTTTPKPTTTTPKTTTSTTPKPTTTTPKTTTTTTTKPTTTPKPTTKPTSPIKTANNTIKEPIKNVTSPLTKAMQIENQILDEKPTEPPKVNMTSPPAKPTTVAPLTTTTIRPLEKNSSTEKQVDPPKKPTNITVEKPTEKSESNKTKTSDNSTETETADINNPDNQADDSTEKLTDLPKDIQEFNQILQFQIGKMHEQYKQRIETEHENRLAKEIREMYCQLSNMKKIQAIILSQTNGILAATALGLPVCSRIQGFGQTMVLQQCAVKTISLTAVETQCGFQPYFTYAEGNFTIGMDGWSIHPYSDCFWKSQYVNLNGNPFSWEHNGSYGEWIKQKPTIHTTHLDLIAEFEELKLNDFDFALKAHPAHNVMEMEQLNILNDLVGRLHETESKALSDIVVTAEQDNTIGSMFSWFDTLKIMGLCTAGIIIFLITLRLILACKIAPRIKKQMKRKMRKAKNKKQDSQIEEEMEEILTPILPPPNNHEPIYNPTSIMEPPAVREYAPLPLESRAISNIQPSAPIMQHNPLATESNYTRKSQSEKIYPSLATKLANFIPHLKFNQSSHHEIKNDDKPECTGSHTTCSYVAGYGMVWEDLCKCKLDEDHGAMAAKY</sequence>
<dbReference type="InterPro" id="IPR052660">
    <property type="entry name" value="Erythrocyte_Invasion_ImmMod"/>
</dbReference>
<feature type="compositionally biased region" description="Basic and acidic residues" evidence="1">
    <location>
        <begin position="297"/>
        <end position="316"/>
    </location>
</feature>
<feature type="compositionally biased region" description="Basic and acidic residues" evidence="1">
    <location>
        <begin position="502"/>
        <end position="517"/>
    </location>
</feature>
<evidence type="ECO:0000313" key="3">
    <source>
        <dbReference type="EMBL" id="EFX64795.1"/>
    </source>
</evidence>
<dbReference type="PANTHER" id="PTHR16021:SF23">
    <property type="entry name" value="FI18411P1-RELATED"/>
    <property type="match status" value="1"/>
</dbReference>
<keyword evidence="2" id="KW-0812">Transmembrane</keyword>
<dbReference type="AlphaFoldDB" id="E9HTY2"/>
<keyword evidence="4" id="KW-1185">Reference proteome</keyword>
<dbReference type="InParanoid" id="E9HTY2"/>
<accession>E9HTY2</accession>
<feature type="transmembrane region" description="Helical" evidence="2">
    <location>
        <begin position="809"/>
        <end position="834"/>
    </location>
</feature>
<dbReference type="Proteomes" id="UP000000305">
    <property type="component" value="Unassembled WGS sequence"/>
</dbReference>
<dbReference type="KEGG" id="dpx:DAPPUDRAFT_265755"/>
<reference evidence="3 4" key="1">
    <citation type="journal article" date="2011" name="Science">
        <title>The ecoresponsive genome of Daphnia pulex.</title>
        <authorList>
            <person name="Colbourne J.K."/>
            <person name="Pfrender M.E."/>
            <person name="Gilbert D."/>
            <person name="Thomas W.K."/>
            <person name="Tucker A."/>
            <person name="Oakley T.H."/>
            <person name="Tokishita S."/>
            <person name="Aerts A."/>
            <person name="Arnold G.J."/>
            <person name="Basu M.K."/>
            <person name="Bauer D.J."/>
            <person name="Caceres C.E."/>
            <person name="Carmel L."/>
            <person name="Casola C."/>
            <person name="Choi J.H."/>
            <person name="Detter J.C."/>
            <person name="Dong Q."/>
            <person name="Dusheyko S."/>
            <person name="Eads B.D."/>
            <person name="Frohlich T."/>
            <person name="Geiler-Samerotte K.A."/>
            <person name="Gerlach D."/>
            <person name="Hatcher P."/>
            <person name="Jogdeo S."/>
            <person name="Krijgsveld J."/>
            <person name="Kriventseva E.V."/>
            <person name="Kultz D."/>
            <person name="Laforsch C."/>
            <person name="Lindquist E."/>
            <person name="Lopez J."/>
            <person name="Manak J.R."/>
            <person name="Muller J."/>
            <person name="Pangilinan J."/>
            <person name="Patwardhan R.P."/>
            <person name="Pitluck S."/>
            <person name="Pritham E.J."/>
            <person name="Rechtsteiner A."/>
            <person name="Rho M."/>
            <person name="Rogozin I.B."/>
            <person name="Sakarya O."/>
            <person name="Salamov A."/>
            <person name="Schaack S."/>
            <person name="Shapiro H."/>
            <person name="Shiga Y."/>
            <person name="Skalitzky C."/>
            <person name="Smith Z."/>
            <person name="Souvorov A."/>
            <person name="Sung W."/>
            <person name="Tang Z."/>
            <person name="Tsuchiya D."/>
            <person name="Tu H."/>
            <person name="Vos H."/>
            <person name="Wang M."/>
            <person name="Wolf Y.I."/>
            <person name="Yamagata H."/>
            <person name="Yamada T."/>
            <person name="Ye Y."/>
            <person name="Shaw J.R."/>
            <person name="Andrews J."/>
            <person name="Crease T.J."/>
            <person name="Tang H."/>
            <person name="Lucas S.M."/>
            <person name="Robertson H.M."/>
            <person name="Bork P."/>
            <person name="Koonin E.V."/>
            <person name="Zdobnov E.M."/>
            <person name="Grigoriev I.V."/>
            <person name="Lynch M."/>
            <person name="Boore J.L."/>
        </authorList>
    </citation>
    <scope>NUCLEOTIDE SEQUENCE [LARGE SCALE GENOMIC DNA]</scope>
</reference>
<feature type="compositionally biased region" description="Basic and acidic residues" evidence="1">
    <location>
        <begin position="526"/>
        <end position="538"/>
    </location>
</feature>
<protein>
    <submittedName>
        <fullName evidence="3">Uncharacterized protein</fullName>
    </submittedName>
</protein>
<evidence type="ECO:0000256" key="1">
    <source>
        <dbReference type="SAM" id="MobiDB-lite"/>
    </source>
</evidence>
<dbReference type="STRING" id="6669.E9HTY2"/>
<keyword evidence="2" id="KW-1133">Transmembrane helix</keyword>
<feature type="compositionally biased region" description="Low complexity" evidence="1">
    <location>
        <begin position="349"/>
        <end position="443"/>
    </location>
</feature>
<feature type="compositionally biased region" description="Polar residues" evidence="1">
    <location>
        <begin position="317"/>
        <end position="339"/>
    </location>
</feature>
<feature type="compositionally biased region" description="Polar residues" evidence="1">
    <location>
        <begin position="539"/>
        <end position="555"/>
    </location>
</feature>
<organism evidence="3 4">
    <name type="scientific">Daphnia pulex</name>
    <name type="common">Water flea</name>
    <dbReference type="NCBI Taxonomy" id="6669"/>
    <lineage>
        <taxon>Eukaryota</taxon>
        <taxon>Metazoa</taxon>
        <taxon>Ecdysozoa</taxon>
        <taxon>Arthropoda</taxon>
        <taxon>Crustacea</taxon>
        <taxon>Branchiopoda</taxon>
        <taxon>Diplostraca</taxon>
        <taxon>Cladocera</taxon>
        <taxon>Anomopoda</taxon>
        <taxon>Daphniidae</taxon>
        <taxon>Daphnia</taxon>
    </lineage>
</organism>